<dbReference type="Proteomes" id="UP000053058">
    <property type="component" value="Unassembled WGS sequence"/>
</dbReference>
<dbReference type="GO" id="GO:0030420">
    <property type="term" value="P:establishment of competence for transformation"/>
    <property type="evidence" value="ECO:0007669"/>
    <property type="project" value="UniProtKB-KW"/>
</dbReference>
<evidence type="ECO:0000256" key="4">
    <source>
        <dbReference type="ARBA" id="ARBA00022525"/>
    </source>
</evidence>
<organism evidence="7 8">
    <name type="scientific">Lactococcus lactis subsp. lactis</name>
    <name type="common">Streptococcus lactis</name>
    <dbReference type="NCBI Taxonomy" id="1360"/>
    <lineage>
        <taxon>Bacteria</taxon>
        <taxon>Bacillati</taxon>
        <taxon>Bacillota</taxon>
        <taxon>Bacilli</taxon>
        <taxon>Lactobacillales</taxon>
        <taxon>Streptococcaceae</taxon>
        <taxon>Lactococcus</taxon>
    </lineage>
</organism>
<comment type="caution">
    <text evidence="7">The sequence shown here is derived from an EMBL/GenBank/DDBJ whole genome shotgun (WGS) entry which is preliminary data.</text>
</comment>
<evidence type="ECO:0000256" key="6">
    <source>
        <dbReference type="ARBA" id="ARBA00023287"/>
    </source>
</evidence>
<gene>
    <name evidence="7" type="ORF">KF282_1179</name>
</gene>
<comment type="function">
    <text evidence="1">Acts as a pheromone, induces cells to develop competence for genetic transformation.</text>
</comment>
<dbReference type="GO" id="GO:0005186">
    <property type="term" value="F:pheromone activity"/>
    <property type="evidence" value="ECO:0007669"/>
    <property type="project" value="UniProtKB-KW"/>
</dbReference>
<dbReference type="InterPro" id="IPR010133">
    <property type="entry name" value="Bacteriocin_signal_seq"/>
</dbReference>
<evidence type="ECO:0000256" key="1">
    <source>
        <dbReference type="ARBA" id="ARBA00002667"/>
    </source>
</evidence>
<dbReference type="Pfam" id="PF03047">
    <property type="entry name" value="ComC"/>
    <property type="match status" value="1"/>
</dbReference>
<dbReference type="NCBIfam" id="TIGR01847">
    <property type="entry name" value="bacteriocin_sig"/>
    <property type="match status" value="1"/>
</dbReference>
<evidence type="ECO:0008006" key="9">
    <source>
        <dbReference type="Google" id="ProtNLM"/>
    </source>
</evidence>
<name>A0A0V8BJX7_LACLL</name>
<dbReference type="RefSeq" id="WP_081041352.1">
    <property type="nucleotide sequence ID" value="NZ_JALBVA010000001.1"/>
</dbReference>
<protein>
    <recommendedName>
        <fullName evidence="9">Bacteriocin</fullName>
    </recommendedName>
</protein>
<keyword evidence="6" id="KW-0178">Competence</keyword>
<dbReference type="InterPro" id="IPR004288">
    <property type="entry name" value="Competence_ComC"/>
</dbReference>
<evidence type="ECO:0000313" key="7">
    <source>
        <dbReference type="EMBL" id="KSU06280.1"/>
    </source>
</evidence>
<dbReference type="GO" id="GO:0005576">
    <property type="term" value="C:extracellular region"/>
    <property type="evidence" value="ECO:0007669"/>
    <property type="project" value="UniProtKB-SubCell"/>
</dbReference>
<keyword evidence="5" id="KW-0588">Pheromone</keyword>
<reference evidence="8" key="1">
    <citation type="submission" date="2015-10" db="EMBL/GenBank/DDBJ databases">
        <title>Draft Genome Sequences of 11 Lactococcus lactis subspecies cremoris strains.</title>
        <authorList>
            <person name="Wels M."/>
            <person name="Backus L."/>
            <person name="Boekhorst J."/>
            <person name="Dijkstra A."/>
            <person name="Beerthuizen M."/>
            <person name="Kelly W."/>
            <person name="Siezen R."/>
            <person name="Bachmann H."/>
            <person name="Van Hijum S."/>
        </authorList>
    </citation>
    <scope>NUCLEOTIDE SEQUENCE [LARGE SCALE GENOMIC DNA]</scope>
    <source>
        <strain evidence="8">KF282</strain>
    </source>
</reference>
<sequence>MDKNLNQFQQLSDEELTNVTGGVALMQTYSGNINQYDGPTLWERQLQPYL</sequence>
<dbReference type="AlphaFoldDB" id="A0A0V8BJX7"/>
<proteinExistence type="inferred from homology"/>
<evidence type="ECO:0000313" key="8">
    <source>
        <dbReference type="Proteomes" id="UP000053058"/>
    </source>
</evidence>
<dbReference type="PATRIC" id="fig|1360.102.peg.651"/>
<evidence type="ECO:0000256" key="5">
    <source>
        <dbReference type="ARBA" id="ARBA00023044"/>
    </source>
</evidence>
<keyword evidence="4" id="KW-0964">Secreted</keyword>
<accession>A0A0V8BJX7</accession>
<comment type="subcellular location">
    <subcellularLocation>
        <location evidence="2">Secreted</location>
    </subcellularLocation>
</comment>
<evidence type="ECO:0000256" key="2">
    <source>
        <dbReference type="ARBA" id="ARBA00004613"/>
    </source>
</evidence>
<evidence type="ECO:0000256" key="3">
    <source>
        <dbReference type="ARBA" id="ARBA00009039"/>
    </source>
</evidence>
<comment type="similarity">
    <text evidence="3">Belongs to the ComC family.</text>
</comment>
<dbReference type="EMBL" id="LKLN01000031">
    <property type="protein sequence ID" value="KSU06280.1"/>
    <property type="molecule type" value="Genomic_DNA"/>
</dbReference>